<evidence type="ECO:0000313" key="2">
    <source>
        <dbReference type="EMBL" id="PYH49334.1"/>
    </source>
</evidence>
<dbReference type="STRING" id="1450539.A0A318ZRV4"/>
<protein>
    <recommendedName>
        <fullName evidence="4">Ubiquinol-cytochrome-c reductase cytochrome c1</fullName>
    </recommendedName>
</protein>
<feature type="compositionally biased region" description="Pro residues" evidence="1">
    <location>
        <begin position="151"/>
        <end position="161"/>
    </location>
</feature>
<reference evidence="2 3" key="1">
    <citation type="submission" date="2016-12" db="EMBL/GenBank/DDBJ databases">
        <title>The genomes of Aspergillus section Nigri reveals drivers in fungal speciation.</title>
        <authorList>
            <consortium name="DOE Joint Genome Institute"/>
            <person name="Vesth T.C."/>
            <person name="Nybo J."/>
            <person name="Theobald S."/>
            <person name="Brandl J."/>
            <person name="Frisvad J.C."/>
            <person name="Nielsen K.F."/>
            <person name="Lyhne E.K."/>
            <person name="Kogle M.E."/>
            <person name="Kuo A."/>
            <person name="Riley R."/>
            <person name="Clum A."/>
            <person name="Nolan M."/>
            <person name="Lipzen A."/>
            <person name="Salamov A."/>
            <person name="Henrissat B."/>
            <person name="Wiebenga A."/>
            <person name="De Vries R.P."/>
            <person name="Grigoriev I.V."/>
            <person name="Mortensen U.H."/>
            <person name="Andersen M.R."/>
            <person name="Baker S.E."/>
        </authorList>
    </citation>
    <scope>NUCLEOTIDE SEQUENCE [LARGE SCALE GENOMIC DNA]</scope>
    <source>
        <strain evidence="2 3">JOP 1030-1</strain>
    </source>
</reference>
<accession>A0A318ZRV4</accession>
<evidence type="ECO:0008006" key="4">
    <source>
        <dbReference type="Google" id="ProtNLM"/>
    </source>
</evidence>
<dbReference type="EMBL" id="KZ821219">
    <property type="protein sequence ID" value="PYH49334.1"/>
    <property type="molecule type" value="Genomic_DNA"/>
</dbReference>
<evidence type="ECO:0000256" key="1">
    <source>
        <dbReference type="SAM" id="MobiDB-lite"/>
    </source>
</evidence>
<name>A0A318ZRV4_9EURO</name>
<proteinExistence type="predicted"/>
<evidence type="ECO:0000313" key="3">
    <source>
        <dbReference type="Proteomes" id="UP000248349"/>
    </source>
</evidence>
<feature type="compositionally biased region" description="Polar residues" evidence="1">
    <location>
        <begin position="121"/>
        <end position="136"/>
    </location>
</feature>
<feature type="region of interest" description="Disordered" evidence="1">
    <location>
        <begin position="83"/>
        <end position="163"/>
    </location>
</feature>
<dbReference type="OrthoDB" id="5324651at2759"/>
<dbReference type="RefSeq" id="XP_025435316.1">
    <property type="nucleotide sequence ID" value="XM_025576214.1"/>
</dbReference>
<gene>
    <name evidence="2" type="ORF">BP01DRAFT_362276</name>
</gene>
<organism evidence="2 3">
    <name type="scientific">Aspergillus saccharolyticus JOP 1030-1</name>
    <dbReference type="NCBI Taxonomy" id="1450539"/>
    <lineage>
        <taxon>Eukaryota</taxon>
        <taxon>Fungi</taxon>
        <taxon>Dikarya</taxon>
        <taxon>Ascomycota</taxon>
        <taxon>Pezizomycotina</taxon>
        <taxon>Eurotiomycetes</taxon>
        <taxon>Eurotiomycetidae</taxon>
        <taxon>Eurotiales</taxon>
        <taxon>Aspergillaceae</taxon>
        <taxon>Aspergillus</taxon>
        <taxon>Aspergillus subgen. Circumdati</taxon>
    </lineage>
</organism>
<dbReference type="GeneID" id="37077442"/>
<dbReference type="AlphaFoldDB" id="A0A318ZRV4"/>
<feature type="compositionally biased region" description="Basic and acidic residues" evidence="1">
    <location>
        <begin position="102"/>
        <end position="112"/>
    </location>
</feature>
<keyword evidence="3" id="KW-1185">Reference proteome</keyword>
<dbReference type="Proteomes" id="UP000248349">
    <property type="component" value="Unassembled WGS sequence"/>
</dbReference>
<sequence>MAKPPTPKQRQIFLACRPIFSGRKAAIRNVKAIRAHLQAHESALETLIPYYRMHHVLPIVKFLVEKGVFDSDTKAQAFFPDLQPEELDAPLPLPGESSADTPNRHNKEKGMEKDDDLPGSSAATPATLPTGQTSVGLPQGQRAEQSDDSDPPSPTETPMAPPMRLCLPYKTQHRILTTVQRVLEESIFEFLQMWLYLELASEGWDCPEAIELTTGMRFLKKWRTRLSKDAFCFVNYDLDAVFQAVAPIRHAAVHRQHKTIQGICDCIAAAQQLTEILQDQTRTLQLHELHWHVQGQIPALAVSEKLLQNVEAQCAQMGKEGVNLRAQAIADERKGRRMIGILLETLMEKIFVNDRIGLEYGRDGRGTNIEGVSFAYTAHVGEQHWQPVEEWSQPRDFLY</sequence>